<dbReference type="OMA" id="AYCYLTA"/>
<accession>B6H6F2</accession>
<reference evidence="2 3" key="1">
    <citation type="journal article" date="2008" name="Nat. Biotechnol.">
        <title>Genome sequencing and analysis of the filamentous fungus Penicillium chrysogenum.</title>
        <authorList>
            <person name="van den Berg M.A."/>
            <person name="Albang R."/>
            <person name="Albermann K."/>
            <person name="Badger J.H."/>
            <person name="Daran J.-M."/>
            <person name="Driessen A.J.M."/>
            <person name="Garcia-Estrada C."/>
            <person name="Fedorova N.D."/>
            <person name="Harris D.M."/>
            <person name="Heijne W.H.M."/>
            <person name="Joardar V.S."/>
            <person name="Kiel J.A.K.W."/>
            <person name="Kovalchuk A."/>
            <person name="Martin J.F."/>
            <person name="Nierman W.C."/>
            <person name="Nijland J.G."/>
            <person name="Pronk J.T."/>
            <person name="Roubos J.A."/>
            <person name="van der Klei I.J."/>
            <person name="van Peij N.N.M.E."/>
            <person name="Veenhuis M."/>
            <person name="von Doehren H."/>
            <person name="Wagner C."/>
            <person name="Wortman J.R."/>
            <person name="Bovenberg R.A.L."/>
        </authorList>
    </citation>
    <scope>NUCLEOTIDE SEQUENCE [LARGE SCALE GENOMIC DNA]</scope>
    <source>
        <strain evidence="3">ATCC 28089 / DSM 1075 / NRRL 1951 / Wisconsin 54-1255</strain>
    </source>
</reference>
<evidence type="ECO:0000256" key="1">
    <source>
        <dbReference type="SAM" id="Phobius"/>
    </source>
</evidence>
<keyword evidence="1" id="KW-0812">Transmembrane</keyword>
<feature type="transmembrane region" description="Helical" evidence="1">
    <location>
        <begin position="69"/>
        <end position="89"/>
    </location>
</feature>
<feature type="transmembrane region" description="Helical" evidence="1">
    <location>
        <begin position="143"/>
        <end position="167"/>
    </location>
</feature>
<dbReference type="BioCyc" id="PCHR:PC15G00040-MONOMER"/>
<gene>
    <name evidence="2" type="ORF">Pc15g00040</name>
    <name evidence="2" type="ORF">PCH_Pc15g00040</name>
</gene>
<feature type="transmembrane region" description="Helical" evidence="1">
    <location>
        <begin position="179"/>
        <end position="199"/>
    </location>
</feature>
<evidence type="ECO:0000313" key="2">
    <source>
        <dbReference type="EMBL" id="CAP82890.1"/>
    </source>
</evidence>
<sequence length="274" mass="30563">MGSRTYPQRLANALTTRRWEYLAVICGILCALFFLIALAISGNIPPTAPWWDAKRVHDHYWAHVKGTEASSIFVMVSGALYVVYSAVLARQIRKIPETNPIIADLQLASAAASFCGFMIAAIAMGLLTFRDYGPELTQLLNDIFWMATLLSWPIFLVQMWTVAWAIFSDKSSNPVLPRSMGVVNLVTPIVFALGSGVHIHHTGPMAWNGGLVFWPSLTMKTGNWCGRGVMEDWTNNVRYLFSMAKSLKNVEIMVMSNHLFLPSLNNFNSPNYAE</sequence>
<dbReference type="OrthoDB" id="3449024at2759"/>
<keyword evidence="1" id="KW-1133">Transmembrane helix</keyword>
<dbReference type="VEuPathDB" id="FungiDB:PCH_Pc15g00040"/>
<dbReference type="Proteomes" id="UP000000724">
    <property type="component" value="Contig Pc00c15"/>
</dbReference>
<feature type="transmembrane region" description="Helical" evidence="1">
    <location>
        <begin position="21"/>
        <end position="40"/>
    </location>
</feature>
<dbReference type="EMBL" id="AM920430">
    <property type="protein sequence ID" value="CAP82890.1"/>
    <property type="molecule type" value="Genomic_DNA"/>
</dbReference>
<organism evidence="2 3">
    <name type="scientific">Penicillium rubens (strain ATCC 28089 / DSM 1075 / NRRL 1951 / Wisconsin 54-1255)</name>
    <name type="common">Penicillium chrysogenum</name>
    <dbReference type="NCBI Taxonomy" id="500485"/>
    <lineage>
        <taxon>Eukaryota</taxon>
        <taxon>Fungi</taxon>
        <taxon>Dikarya</taxon>
        <taxon>Ascomycota</taxon>
        <taxon>Pezizomycotina</taxon>
        <taxon>Eurotiomycetes</taxon>
        <taxon>Eurotiomycetidae</taxon>
        <taxon>Eurotiales</taxon>
        <taxon>Aspergillaceae</taxon>
        <taxon>Penicillium</taxon>
        <taxon>Penicillium chrysogenum species complex</taxon>
    </lineage>
</organism>
<proteinExistence type="predicted"/>
<keyword evidence="3" id="KW-1185">Reference proteome</keyword>
<protein>
    <submittedName>
        <fullName evidence="2">Pc15g00040 protein</fullName>
    </submittedName>
</protein>
<feature type="transmembrane region" description="Helical" evidence="1">
    <location>
        <begin position="101"/>
        <end position="123"/>
    </location>
</feature>
<evidence type="ECO:0000313" key="3">
    <source>
        <dbReference type="Proteomes" id="UP000000724"/>
    </source>
</evidence>
<dbReference type="HOGENOM" id="CLU_081621_0_0_1"/>
<name>B6H6F2_PENRW</name>
<dbReference type="eggNOG" id="ENOG502SIJH">
    <property type="taxonomic scope" value="Eukaryota"/>
</dbReference>
<keyword evidence="1" id="KW-0472">Membrane</keyword>
<dbReference type="AlphaFoldDB" id="B6H6F2"/>